<evidence type="ECO:0000313" key="1">
    <source>
        <dbReference type="EMBL" id="KAJ6825277.1"/>
    </source>
</evidence>
<dbReference type="EMBL" id="JANAVB010003725">
    <property type="protein sequence ID" value="KAJ6849168.1"/>
    <property type="molecule type" value="Genomic_DNA"/>
</dbReference>
<dbReference type="Proteomes" id="UP001140949">
    <property type="component" value="Unassembled WGS sequence"/>
</dbReference>
<name>A0AAX6GA54_IRIPA</name>
<protein>
    <submittedName>
        <fullName evidence="1">Uncharacterized protein</fullName>
    </submittedName>
</protein>
<keyword evidence="3" id="KW-1185">Reference proteome</keyword>
<dbReference type="AlphaFoldDB" id="A0AAX6GA54"/>
<organism evidence="1 3">
    <name type="scientific">Iris pallida</name>
    <name type="common">Sweet iris</name>
    <dbReference type="NCBI Taxonomy" id="29817"/>
    <lineage>
        <taxon>Eukaryota</taxon>
        <taxon>Viridiplantae</taxon>
        <taxon>Streptophyta</taxon>
        <taxon>Embryophyta</taxon>
        <taxon>Tracheophyta</taxon>
        <taxon>Spermatophyta</taxon>
        <taxon>Magnoliopsida</taxon>
        <taxon>Liliopsida</taxon>
        <taxon>Asparagales</taxon>
        <taxon>Iridaceae</taxon>
        <taxon>Iridoideae</taxon>
        <taxon>Irideae</taxon>
        <taxon>Iris</taxon>
    </lineage>
</organism>
<evidence type="ECO:0000313" key="3">
    <source>
        <dbReference type="Proteomes" id="UP001140949"/>
    </source>
</evidence>
<gene>
    <name evidence="2" type="ORF">M6B38_270840</name>
    <name evidence="1" type="ORF">M6B38_380590</name>
</gene>
<accession>A0AAX6GA54</accession>
<evidence type="ECO:0000313" key="2">
    <source>
        <dbReference type="EMBL" id="KAJ6849168.1"/>
    </source>
</evidence>
<dbReference type="EMBL" id="JANAVB010021792">
    <property type="protein sequence ID" value="KAJ6825277.1"/>
    <property type="molecule type" value="Genomic_DNA"/>
</dbReference>
<sequence>MLFQLRVSLGEFSLQNSSLLSARLIDLDRLDRFDQLRRGVGHSNQS</sequence>
<proteinExistence type="predicted"/>
<reference evidence="1" key="1">
    <citation type="journal article" date="2023" name="GigaByte">
        <title>Genome assembly of the bearded iris, Iris pallida Lam.</title>
        <authorList>
            <person name="Bruccoleri R.E."/>
            <person name="Oakeley E.J."/>
            <person name="Faust A.M.E."/>
            <person name="Altorfer M."/>
            <person name="Dessus-Babus S."/>
            <person name="Burckhardt D."/>
            <person name="Oertli M."/>
            <person name="Naumann U."/>
            <person name="Petersen F."/>
            <person name="Wong J."/>
        </authorList>
    </citation>
    <scope>NUCLEOTIDE SEQUENCE</scope>
    <source>
        <strain evidence="1">GSM-AAB239-AS_SAM_17_03QT</strain>
    </source>
</reference>
<comment type="caution">
    <text evidence="1">The sequence shown here is derived from an EMBL/GenBank/DDBJ whole genome shotgun (WGS) entry which is preliminary data.</text>
</comment>
<reference evidence="1" key="2">
    <citation type="submission" date="2023-04" db="EMBL/GenBank/DDBJ databases">
        <authorList>
            <person name="Bruccoleri R.E."/>
            <person name="Oakeley E.J."/>
            <person name="Faust A.-M."/>
            <person name="Dessus-Babus S."/>
            <person name="Altorfer M."/>
            <person name="Burckhardt D."/>
            <person name="Oertli M."/>
            <person name="Naumann U."/>
            <person name="Petersen F."/>
            <person name="Wong J."/>
        </authorList>
    </citation>
    <scope>NUCLEOTIDE SEQUENCE</scope>
    <source>
        <strain evidence="1">GSM-AAB239-AS_SAM_17_03QT</strain>
        <tissue evidence="1">Leaf</tissue>
    </source>
</reference>